<protein>
    <recommendedName>
        <fullName evidence="5">DUF2786 domain-containing protein</fullName>
    </recommendedName>
</protein>
<dbReference type="AlphaFoldDB" id="A0A852TPX6"/>
<proteinExistence type="predicted"/>
<organism evidence="3 4">
    <name type="scientific">Spinactinospora alkalitolerans</name>
    <dbReference type="NCBI Taxonomy" id="687207"/>
    <lineage>
        <taxon>Bacteria</taxon>
        <taxon>Bacillati</taxon>
        <taxon>Actinomycetota</taxon>
        <taxon>Actinomycetes</taxon>
        <taxon>Streptosporangiales</taxon>
        <taxon>Nocardiopsidaceae</taxon>
        <taxon>Spinactinospora</taxon>
    </lineage>
</organism>
<dbReference type="Proteomes" id="UP000589036">
    <property type="component" value="Unassembled WGS sequence"/>
</dbReference>
<evidence type="ECO:0000259" key="2">
    <source>
        <dbReference type="Pfam" id="PF23771"/>
    </source>
</evidence>
<feature type="domain" description="DUF2786" evidence="1">
    <location>
        <begin position="194"/>
        <end position="233"/>
    </location>
</feature>
<dbReference type="Pfam" id="PF23771">
    <property type="entry name" value="DUF7168"/>
    <property type="match status" value="1"/>
</dbReference>
<sequence>MGEAGRHGDSVDELIAGALAALGRRDGAGFRWRADQLVARPDEAARGAVDRALFSRLVVTVGYAWHNGWQPAELVRHVRRESGTGADDGAVHGRVAADAVAAQMRRYDAATVDERWEAQLAALDARVWWASDDDYVREWSVREGARRAEWVEYALEALHVLSALPPLAPLCPPPGRARRSPAAEPTRRAPVEQRMLDRVRALLAKAESTEFPRESEALTARAQELMARHSIDHALLAAEAGDDGDGPAGRRVPVDDPYPESKAVLLDAVAEANRCRAVWDQRLGLSTVIGFAEDADAVELLFTSLLVQATTAMTKAEAAQRTKGRKRTRTFRRSFLHSFAQRIGERLAGAADSAAKQAAAESAGRDLLPVLAVRERAVEAAAEEMFPETVRSRVRGVHDREGWISGRDAADATPLRGR</sequence>
<evidence type="ECO:0000259" key="1">
    <source>
        <dbReference type="Pfam" id="PF10979"/>
    </source>
</evidence>
<dbReference type="InterPro" id="IPR055592">
    <property type="entry name" value="DUF7168"/>
</dbReference>
<comment type="caution">
    <text evidence="3">The sequence shown here is derived from an EMBL/GenBank/DDBJ whole genome shotgun (WGS) entry which is preliminary data.</text>
</comment>
<dbReference type="Pfam" id="PF10979">
    <property type="entry name" value="DUF2786"/>
    <property type="match status" value="1"/>
</dbReference>
<gene>
    <name evidence="3" type="ORF">HDA32_001159</name>
</gene>
<dbReference type="InterPro" id="IPR024498">
    <property type="entry name" value="DUF2786"/>
</dbReference>
<evidence type="ECO:0000313" key="4">
    <source>
        <dbReference type="Proteomes" id="UP000589036"/>
    </source>
</evidence>
<name>A0A852TPX6_9ACTN</name>
<feature type="domain" description="DUF7168" evidence="2">
    <location>
        <begin position="263"/>
        <end position="369"/>
    </location>
</feature>
<keyword evidence="4" id="KW-1185">Reference proteome</keyword>
<dbReference type="EMBL" id="JACCCC010000001">
    <property type="protein sequence ID" value="NYE46039.1"/>
    <property type="molecule type" value="Genomic_DNA"/>
</dbReference>
<reference evidence="3 4" key="1">
    <citation type="submission" date="2020-07" db="EMBL/GenBank/DDBJ databases">
        <title>Sequencing the genomes of 1000 actinobacteria strains.</title>
        <authorList>
            <person name="Klenk H.-P."/>
        </authorList>
    </citation>
    <scope>NUCLEOTIDE SEQUENCE [LARGE SCALE GENOMIC DNA]</scope>
    <source>
        <strain evidence="3 4">CXB654</strain>
    </source>
</reference>
<evidence type="ECO:0000313" key="3">
    <source>
        <dbReference type="EMBL" id="NYE46039.1"/>
    </source>
</evidence>
<evidence type="ECO:0008006" key="5">
    <source>
        <dbReference type="Google" id="ProtNLM"/>
    </source>
</evidence>
<dbReference type="RefSeq" id="WP_312863055.1">
    <property type="nucleotide sequence ID" value="NZ_BAAAYY010000024.1"/>
</dbReference>
<accession>A0A852TPX6</accession>